<evidence type="ECO:0000313" key="2">
    <source>
        <dbReference type="EMBL" id="PWA77455.1"/>
    </source>
</evidence>
<name>A0A2U1NVA9_ARTAN</name>
<feature type="transmembrane region" description="Helical" evidence="1">
    <location>
        <begin position="83"/>
        <end position="105"/>
    </location>
</feature>
<proteinExistence type="predicted"/>
<evidence type="ECO:0000313" key="3">
    <source>
        <dbReference type="Proteomes" id="UP000245207"/>
    </source>
</evidence>
<dbReference type="Proteomes" id="UP000245207">
    <property type="component" value="Unassembled WGS sequence"/>
</dbReference>
<keyword evidence="3" id="KW-1185">Reference proteome</keyword>
<dbReference type="OrthoDB" id="1745659at2759"/>
<comment type="caution">
    <text evidence="2">The sequence shown here is derived from an EMBL/GenBank/DDBJ whole genome shotgun (WGS) entry which is preliminary data.</text>
</comment>
<evidence type="ECO:0000256" key="1">
    <source>
        <dbReference type="SAM" id="Phobius"/>
    </source>
</evidence>
<dbReference type="EMBL" id="PKPP01002125">
    <property type="protein sequence ID" value="PWA77455.1"/>
    <property type="molecule type" value="Genomic_DNA"/>
</dbReference>
<reference evidence="2 3" key="1">
    <citation type="journal article" date="2018" name="Mol. Plant">
        <title>The genome of Artemisia annua provides insight into the evolution of Asteraceae family and artemisinin biosynthesis.</title>
        <authorList>
            <person name="Shen Q."/>
            <person name="Zhang L."/>
            <person name="Liao Z."/>
            <person name="Wang S."/>
            <person name="Yan T."/>
            <person name="Shi P."/>
            <person name="Liu M."/>
            <person name="Fu X."/>
            <person name="Pan Q."/>
            <person name="Wang Y."/>
            <person name="Lv Z."/>
            <person name="Lu X."/>
            <person name="Zhang F."/>
            <person name="Jiang W."/>
            <person name="Ma Y."/>
            <person name="Chen M."/>
            <person name="Hao X."/>
            <person name="Li L."/>
            <person name="Tang Y."/>
            <person name="Lv G."/>
            <person name="Zhou Y."/>
            <person name="Sun X."/>
            <person name="Brodelius P.E."/>
            <person name="Rose J.K.C."/>
            <person name="Tang K."/>
        </authorList>
    </citation>
    <scope>NUCLEOTIDE SEQUENCE [LARGE SCALE GENOMIC DNA]</scope>
    <source>
        <strain evidence="3">cv. Huhao1</strain>
        <tissue evidence="2">Leaf</tissue>
    </source>
</reference>
<organism evidence="2 3">
    <name type="scientific">Artemisia annua</name>
    <name type="common">Sweet wormwood</name>
    <dbReference type="NCBI Taxonomy" id="35608"/>
    <lineage>
        <taxon>Eukaryota</taxon>
        <taxon>Viridiplantae</taxon>
        <taxon>Streptophyta</taxon>
        <taxon>Embryophyta</taxon>
        <taxon>Tracheophyta</taxon>
        <taxon>Spermatophyta</taxon>
        <taxon>Magnoliopsida</taxon>
        <taxon>eudicotyledons</taxon>
        <taxon>Gunneridae</taxon>
        <taxon>Pentapetalae</taxon>
        <taxon>asterids</taxon>
        <taxon>campanulids</taxon>
        <taxon>Asterales</taxon>
        <taxon>Asteraceae</taxon>
        <taxon>Asteroideae</taxon>
        <taxon>Anthemideae</taxon>
        <taxon>Artemisiinae</taxon>
        <taxon>Artemisia</taxon>
    </lineage>
</organism>
<gene>
    <name evidence="2" type="ORF">CTI12_AA188660</name>
</gene>
<sequence length="119" mass="13470">MKYNANVNGSIFVSQIQEIIQRCWDRNELKDQLGQWRERLIILHRGVSLELLLKRVPVFGSRIYSSLHASASVGVDIEAEQRFGFFLLFYLGLGASGNVAVKLGISRISNLVMWSMLAN</sequence>
<dbReference type="AlphaFoldDB" id="A0A2U1NVA9"/>
<keyword evidence="1" id="KW-1133">Transmembrane helix</keyword>
<protein>
    <submittedName>
        <fullName evidence="2">Transducin/WD40 repeat-like superfamily protein</fullName>
    </submittedName>
</protein>
<keyword evidence="1" id="KW-0472">Membrane</keyword>
<dbReference type="STRING" id="35608.A0A2U1NVA9"/>
<accession>A0A2U1NVA9</accession>
<keyword evidence="1" id="KW-0812">Transmembrane</keyword>